<organism evidence="2 3">
    <name type="scientific">Pseudomonas jilinensis</name>
    <dbReference type="NCBI Taxonomy" id="2078689"/>
    <lineage>
        <taxon>Bacteria</taxon>
        <taxon>Pseudomonadati</taxon>
        <taxon>Pseudomonadota</taxon>
        <taxon>Gammaproteobacteria</taxon>
        <taxon>Pseudomonadales</taxon>
        <taxon>Pseudomonadaceae</taxon>
        <taxon>Pseudomonas</taxon>
    </lineage>
</organism>
<gene>
    <name evidence="2" type="ORF">C2846_00680</name>
</gene>
<name>A0A396S2V6_9PSED</name>
<dbReference type="Proteomes" id="UP000265745">
    <property type="component" value="Unassembled WGS sequence"/>
</dbReference>
<keyword evidence="1" id="KW-0732">Signal</keyword>
<protein>
    <submittedName>
        <fullName evidence="2">Uncharacterized protein</fullName>
    </submittedName>
</protein>
<evidence type="ECO:0000313" key="2">
    <source>
        <dbReference type="EMBL" id="RHW22958.1"/>
    </source>
</evidence>
<accession>A0A396S2V6</accession>
<evidence type="ECO:0000256" key="1">
    <source>
        <dbReference type="SAM" id="SignalP"/>
    </source>
</evidence>
<reference evidence="2 3" key="1">
    <citation type="submission" date="2018-06" db="EMBL/GenBank/DDBJ databases">
        <title>Pseudomonas jilinensis sp. nov., isolated from the production water of Jilin Oilfield in China.</title>
        <authorList>
            <person name="Wang J."/>
        </authorList>
    </citation>
    <scope>NUCLEOTIDE SEQUENCE [LARGE SCALE GENOMIC DNA]</scope>
    <source>
        <strain evidence="2 3">JS15-10A1</strain>
    </source>
</reference>
<dbReference type="EMBL" id="QJSA01000001">
    <property type="protein sequence ID" value="RHW22958.1"/>
    <property type="molecule type" value="Genomic_DNA"/>
</dbReference>
<dbReference type="AlphaFoldDB" id="A0A396S2V6"/>
<feature type="signal peptide" evidence="1">
    <location>
        <begin position="1"/>
        <end position="25"/>
    </location>
</feature>
<dbReference type="OrthoDB" id="6964325at2"/>
<keyword evidence="3" id="KW-1185">Reference proteome</keyword>
<proteinExistence type="predicted"/>
<comment type="caution">
    <text evidence="2">The sequence shown here is derived from an EMBL/GenBank/DDBJ whole genome shotgun (WGS) entry which is preliminary data.</text>
</comment>
<dbReference type="RefSeq" id="WP_095625075.1">
    <property type="nucleotide sequence ID" value="NZ_QJSA01000001.1"/>
</dbReference>
<sequence>MNILMRHAIPACLFATALTVSVAQAFTPTIEIVEPSGTQYVDGFPVDVQVVMEISLRGQPTTGNPLGNCMTNAVNSIEVEATHESGSSNVIHSVSNPSLGNLCPATYSFSWEVQQPGSYSLVITAVHGNDEGEAVETVEFVTLAVEYPAPPAQANAYINANEYLKSLPGKQRGCVISMVADKHAKLAGSLEGYGPKGGPYDGDMIEQDVEVFFGVCASGNAGKR</sequence>
<evidence type="ECO:0000313" key="3">
    <source>
        <dbReference type="Proteomes" id="UP000265745"/>
    </source>
</evidence>
<feature type="chain" id="PRO_5017443828" evidence="1">
    <location>
        <begin position="26"/>
        <end position="224"/>
    </location>
</feature>